<gene>
    <name evidence="1" type="ORF">FAZ15_09450</name>
</gene>
<reference evidence="1 2" key="1">
    <citation type="submission" date="2019-04" db="EMBL/GenBank/DDBJ databases">
        <title>Sphingobacterium olei sp. nov., isolated from oil-contaminated soil.</title>
        <authorList>
            <person name="Liu B."/>
        </authorList>
    </citation>
    <scope>NUCLEOTIDE SEQUENCE [LARGE SCALE GENOMIC DNA]</scope>
    <source>
        <strain evidence="1 2">HAL-9</strain>
    </source>
</reference>
<dbReference type="AlphaFoldDB" id="A0A4V5MNG2"/>
<evidence type="ECO:0000313" key="1">
    <source>
        <dbReference type="EMBL" id="TJZ61408.1"/>
    </source>
</evidence>
<sequence length="109" mass="12695">MDRLTQLLSFVAESPQDPFLKYALTMEYLKAENMKKAEEGFKDLVENFSDYVGTYYHYGKFLEKENNTEEALKIYQLGMQVARNMRNMHALGELQNAYNLASGFEDDDD</sequence>
<dbReference type="RefSeq" id="WP_136901058.1">
    <property type="nucleotide sequence ID" value="NZ_SUME01000003.1"/>
</dbReference>
<dbReference type="SUPFAM" id="SSF48452">
    <property type="entry name" value="TPR-like"/>
    <property type="match status" value="1"/>
</dbReference>
<dbReference type="Gene3D" id="1.25.40.10">
    <property type="entry name" value="Tetratricopeptide repeat domain"/>
    <property type="match status" value="1"/>
</dbReference>
<accession>A0A4V5MNG2</accession>
<dbReference type="InterPro" id="IPR011990">
    <property type="entry name" value="TPR-like_helical_dom_sf"/>
</dbReference>
<name>A0A4V5MNG2_9SPHI</name>
<dbReference type="EMBL" id="SUME01000003">
    <property type="protein sequence ID" value="TJZ61408.1"/>
    <property type="molecule type" value="Genomic_DNA"/>
</dbReference>
<keyword evidence="2" id="KW-1185">Reference proteome</keyword>
<protein>
    <submittedName>
        <fullName evidence="1">Tetratricopeptide repeat protein</fullName>
    </submittedName>
</protein>
<proteinExistence type="predicted"/>
<comment type="caution">
    <text evidence="1">The sequence shown here is derived from an EMBL/GenBank/DDBJ whole genome shotgun (WGS) entry which is preliminary data.</text>
</comment>
<dbReference type="OrthoDB" id="1524733at2"/>
<organism evidence="1 2">
    <name type="scientific">Sphingobacterium olei</name>
    <dbReference type="NCBI Taxonomy" id="2571155"/>
    <lineage>
        <taxon>Bacteria</taxon>
        <taxon>Pseudomonadati</taxon>
        <taxon>Bacteroidota</taxon>
        <taxon>Sphingobacteriia</taxon>
        <taxon>Sphingobacteriales</taxon>
        <taxon>Sphingobacteriaceae</taxon>
        <taxon>Sphingobacterium</taxon>
    </lineage>
</organism>
<evidence type="ECO:0000313" key="2">
    <source>
        <dbReference type="Proteomes" id="UP000306808"/>
    </source>
</evidence>
<dbReference type="Proteomes" id="UP000306808">
    <property type="component" value="Unassembled WGS sequence"/>
</dbReference>